<sequence length="110" mass="12508">MRRHAESQSVPEELILELFSAATAETNAIHLCGYKPVDIEESNESSNGGEANYSDSVYHELLRKFPDITKPYCLDQEIKHLTVHYVEITRRPATAKLLIISAFQKQNFSI</sequence>
<keyword evidence="2" id="KW-1185">Reference proteome</keyword>
<organism evidence="1 2">
    <name type="scientific">Trichonephila clavata</name>
    <name type="common">Joro spider</name>
    <name type="synonym">Nephila clavata</name>
    <dbReference type="NCBI Taxonomy" id="2740835"/>
    <lineage>
        <taxon>Eukaryota</taxon>
        <taxon>Metazoa</taxon>
        <taxon>Ecdysozoa</taxon>
        <taxon>Arthropoda</taxon>
        <taxon>Chelicerata</taxon>
        <taxon>Arachnida</taxon>
        <taxon>Araneae</taxon>
        <taxon>Araneomorphae</taxon>
        <taxon>Entelegynae</taxon>
        <taxon>Araneoidea</taxon>
        <taxon>Nephilidae</taxon>
        <taxon>Trichonephila</taxon>
    </lineage>
</organism>
<dbReference type="AlphaFoldDB" id="A0A8X6LN63"/>
<dbReference type="Proteomes" id="UP000887116">
    <property type="component" value="Unassembled WGS sequence"/>
</dbReference>
<dbReference type="OrthoDB" id="6628447at2759"/>
<accession>A0A8X6LN63</accession>
<gene>
    <name evidence="1" type="ORF">TNCT_404471</name>
</gene>
<protein>
    <submittedName>
        <fullName evidence="1">Uncharacterized protein</fullName>
    </submittedName>
</protein>
<reference evidence="1" key="1">
    <citation type="submission" date="2020-07" db="EMBL/GenBank/DDBJ databases">
        <title>Multicomponent nature underlies the extraordinary mechanical properties of spider dragline silk.</title>
        <authorList>
            <person name="Kono N."/>
            <person name="Nakamura H."/>
            <person name="Mori M."/>
            <person name="Yoshida Y."/>
            <person name="Ohtoshi R."/>
            <person name="Malay A.D."/>
            <person name="Moran D.A.P."/>
            <person name="Tomita M."/>
            <person name="Numata K."/>
            <person name="Arakawa K."/>
        </authorList>
    </citation>
    <scope>NUCLEOTIDE SEQUENCE</scope>
</reference>
<comment type="caution">
    <text evidence="1">The sequence shown here is derived from an EMBL/GenBank/DDBJ whole genome shotgun (WGS) entry which is preliminary data.</text>
</comment>
<dbReference type="EMBL" id="BMAO01007567">
    <property type="protein sequence ID" value="GFR16811.1"/>
    <property type="molecule type" value="Genomic_DNA"/>
</dbReference>
<proteinExistence type="predicted"/>
<name>A0A8X6LN63_TRICU</name>
<evidence type="ECO:0000313" key="1">
    <source>
        <dbReference type="EMBL" id="GFR16811.1"/>
    </source>
</evidence>
<evidence type="ECO:0000313" key="2">
    <source>
        <dbReference type="Proteomes" id="UP000887116"/>
    </source>
</evidence>